<dbReference type="GO" id="GO:0015930">
    <property type="term" value="F:glutamate synthase activity"/>
    <property type="evidence" value="ECO:0007669"/>
    <property type="project" value="InterPro"/>
</dbReference>
<gene>
    <name evidence="3" type="ORF">SCARUB_03810</name>
</gene>
<dbReference type="CDD" id="cd02808">
    <property type="entry name" value="GltS_FMN"/>
    <property type="match status" value="1"/>
</dbReference>
<feature type="domain" description="Glutamate synthase" evidence="2">
    <location>
        <begin position="281"/>
        <end position="402"/>
    </location>
</feature>
<organism evidence="3 4">
    <name type="scientific">Candidatus Scalindua rubra</name>
    <dbReference type="NCBI Taxonomy" id="1872076"/>
    <lineage>
        <taxon>Bacteria</taxon>
        <taxon>Pseudomonadati</taxon>
        <taxon>Planctomycetota</taxon>
        <taxon>Candidatus Brocadiia</taxon>
        <taxon>Candidatus Brocadiales</taxon>
        <taxon>Candidatus Scalinduaceae</taxon>
        <taxon>Candidatus Scalindua</taxon>
    </lineage>
</organism>
<evidence type="ECO:0000313" key="3">
    <source>
        <dbReference type="EMBL" id="ODS31082.1"/>
    </source>
</evidence>
<sequence length="534" mass="58758">MKETFSRINASAATLTKNRTDESLSSLSGMCVTCVDGCIGMCEIGKSAYRGHEVIYPQPFGVITTASEKTYPLDYSHFNIMGTAVGAHGIEADSDKAVFPAVNLEVSLGHDKGIKFRYPWIIPGIGSTDIAKNNWEGLAIGSALAGTGLTIGENVVGMDPEAVIKNGKIIDTVDLKRRIKLYKDYQRDGYGAIIVQANVEDTRLGVHEYAINNLGVEFIELKWGQGAKDIGGEVKIKNLKKAQMLYKRGYVVLPNPTDPNVIKAFERGAFKEFERHSRIGMVSEESFAKRVEKLRKAGAKYISLKTGAYRPADLARAIMFASKYKLDLLTVDAAGGGTGMSPWRMMNEWGLPPIELHSLLYKYAQHLADKGKYVPTLVLAAGFTFEDQIFKGLSLGAPFVKLIGMARGPIAAAMVGKTIGNAIEINQLPVYVERFGNTKDEIFVTARSLRKELGDDEFEKIPTGAIGLYTYYERMAQGLRQLMCGSRKFTLEHMTRNDLAALTQEAAYVSGIRYLMDLDKDEVGEIVSSKQGRH</sequence>
<dbReference type="PATRIC" id="fig|1872076.5.peg.4540"/>
<dbReference type="EMBL" id="MAYW01000146">
    <property type="protein sequence ID" value="ODS31082.1"/>
    <property type="molecule type" value="Genomic_DNA"/>
</dbReference>
<comment type="similarity">
    <text evidence="1">Belongs to the glutamate synthase family.</text>
</comment>
<dbReference type="GO" id="GO:0006537">
    <property type="term" value="P:glutamate biosynthetic process"/>
    <property type="evidence" value="ECO:0007669"/>
    <property type="project" value="InterPro"/>
</dbReference>
<dbReference type="Gene3D" id="3.20.20.70">
    <property type="entry name" value="Aldolase class I"/>
    <property type="match status" value="1"/>
</dbReference>
<dbReference type="SUPFAM" id="SSF51395">
    <property type="entry name" value="FMN-linked oxidoreductases"/>
    <property type="match status" value="1"/>
</dbReference>
<evidence type="ECO:0000256" key="1">
    <source>
        <dbReference type="ARBA" id="ARBA00009716"/>
    </source>
</evidence>
<evidence type="ECO:0000313" key="4">
    <source>
        <dbReference type="Proteomes" id="UP000094056"/>
    </source>
</evidence>
<dbReference type="InterPro" id="IPR013785">
    <property type="entry name" value="Aldolase_TIM"/>
</dbReference>
<name>A0A1E3X673_9BACT</name>
<dbReference type="InterPro" id="IPR002932">
    <property type="entry name" value="Glu_synthdom"/>
</dbReference>
<dbReference type="AlphaFoldDB" id="A0A1E3X673"/>
<evidence type="ECO:0000259" key="2">
    <source>
        <dbReference type="Pfam" id="PF01645"/>
    </source>
</evidence>
<proteinExistence type="inferred from homology"/>
<reference evidence="3 4" key="1">
    <citation type="submission" date="2016-07" db="EMBL/GenBank/DDBJ databases">
        <title>Draft genome of Scalindua rubra, obtained from a brine-seawater interface in the Red Sea, sheds light on salt adaptation in anammox bacteria.</title>
        <authorList>
            <person name="Speth D.R."/>
            <person name="Lagkouvardos I."/>
            <person name="Wang Y."/>
            <person name="Qian P.-Y."/>
            <person name="Dutilh B.E."/>
            <person name="Jetten M.S."/>
        </authorList>
    </citation>
    <scope>NUCLEOTIDE SEQUENCE [LARGE SCALE GENOMIC DNA]</scope>
    <source>
        <strain evidence="3">BSI-1</strain>
    </source>
</reference>
<dbReference type="Pfam" id="PF01645">
    <property type="entry name" value="Glu_synthase"/>
    <property type="match status" value="1"/>
</dbReference>
<comment type="caution">
    <text evidence="3">The sequence shown here is derived from an EMBL/GenBank/DDBJ whole genome shotgun (WGS) entry which is preliminary data.</text>
</comment>
<accession>A0A1E3X673</accession>
<protein>
    <submittedName>
        <fullName evidence="3">Putative glutamate synthase</fullName>
    </submittedName>
</protein>
<dbReference type="Proteomes" id="UP000094056">
    <property type="component" value="Unassembled WGS sequence"/>
</dbReference>